<evidence type="ECO:0000313" key="1">
    <source>
        <dbReference type="EMBL" id="MFC4892913.1"/>
    </source>
</evidence>
<comment type="caution">
    <text evidence="1">The sequence shown here is derived from an EMBL/GenBank/DDBJ whole genome shotgun (WGS) entry which is preliminary data.</text>
</comment>
<proteinExistence type="predicted"/>
<protein>
    <submittedName>
        <fullName evidence="1">DUF4336 domain-containing protein</fullName>
    </submittedName>
</protein>
<dbReference type="EMBL" id="JBHSJH010000003">
    <property type="protein sequence ID" value="MFC4892913.1"/>
    <property type="molecule type" value="Genomic_DNA"/>
</dbReference>
<organism evidence="1 2">
    <name type="scientific">Pseudofrancisella aestuarii</name>
    <dbReference type="NCBI Taxonomy" id="2670347"/>
    <lineage>
        <taxon>Bacteria</taxon>
        <taxon>Pseudomonadati</taxon>
        <taxon>Pseudomonadota</taxon>
        <taxon>Gammaproteobacteria</taxon>
        <taxon>Thiotrichales</taxon>
        <taxon>Francisellaceae</taxon>
        <taxon>Pseudofrancisella</taxon>
    </lineage>
</organism>
<accession>A0ABV9TCK1</accession>
<evidence type="ECO:0000313" key="2">
    <source>
        <dbReference type="Proteomes" id="UP001595926"/>
    </source>
</evidence>
<sequence>MLRELSENIWISDGDAVPFFTIPYTTRMTVMRLKNGDLFIHSPIKPKSELLQEVSKLGNVKYLISPNKIHHLFLQDWIKLFPDAKVYASPGLRKKRKDIKFTADLKDFPEVDWEDEIGQLIFKGSSIMEEVVFFHKASKTLILTDLIENFDENYFSGIKKIIAKFSGIVAPNGKTPIDWRLSFFFGKRKARKCFDRILSWNPERIVIAHGKNVENNAVNFLKKSFKWLSK</sequence>
<gene>
    <name evidence="1" type="ORF">ACFPDQ_07595</name>
</gene>
<dbReference type="InterPro" id="IPR036866">
    <property type="entry name" value="RibonucZ/Hydroxyglut_hydro"/>
</dbReference>
<reference evidence="2" key="1">
    <citation type="journal article" date="2019" name="Int. J. Syst. Evol. Microbiol.">
        <title>The Global Catalogue of Microorganisms (GCM) 10K type strain sequencing project: providing services to taxonomists for standard genome sequencing and annotation.</title>
        <authorList>
            <consortium name="The Broad Institute Genomics Platform"/>
            <consortium name="The Broad Institute Genome Sequencing Center for Infectious Disease"/>
            <person name="Wu L."/>
            <person name="Ma J."/>
        </authorList>
    </citation>
    <scope>NUCLEOTIDE SEQUENCE [LARGE SCALE GENOMIC DNA]</scope>
    <source>
        <strain evidence="2">CGMCC 1.13718</strain>
    </source>
</reference>
<keyword evidence="2" id="KW-1185">Reference proteome</keyword>
<dbReference type="PANTHER" id="PTHR33835:SF1">
    <property type="entry name" value="METALLO-BETA-LACTAMASE DOMAIN-CONTAINING PROTEIN"/>
    <property type="match status" value="1"/>
</dbReference>
<dbReference type="SUPFAM" id="SSF56281">
    <property type="entry name" value="Metallo-hydrolase/oxidoreductase"/>
    <property type="match status" value="1"/>
</dbReference>
<dbReference type="RefSeq" id="WP_119331086.1">
    <property type="nucleotide sequence ID" value="NZ_JBHSJH010000003.1"/>
</dbReference>
<dbReference type="InterPro" id="IPR025638">
    <property type="entry name" value="DUF4336"/>
</dbReference>
<name>A0ABV9TCK1_9GAMM</name>
<dbReference type="Pfam" id="PF14234">
    <property type="entry name" value="DUF4336"/>
    <property type="match status" value="1"/>
</dbReference>
<dbReference type="Proteomes" id="UP001595926">
    <property type="component" value="Unassembled WGS sequence"/>
</dbReference>
<dbReference type="PANTHER" id="PTHR33835">
    <property type="entry name" value="YALI0C07656P"/>
    <property type="match status" value="1"/>
</dbReference>